<gene>
    <name evidence="8" type="ORF">O3G_MSEX008693</name>
</gene>
<evidence type="ECO:0000256" key="1">
    <source>
        <dbReference type="ARBA" id="ARBA00011764"/>
    </source>
</evidence>
<keyword evidence="3" id="KW-0805">Transcription regulation</keyword>
<name>A0A922CQD7_MANSE</name>
<dbReference type="AlphaFoldDB" id="A0A922CQD7"/>
<accession>A0A922CQD7</accession>
<reference evidence="8" key="2">
    <citation type="submission" date="2020-12" db="EMBL/GenBank/DDBJ databases">
        <authorList>
            <person name="Kanost M."/>
        </authorList>
    </citation>
    <scope>NUCLEOTIDE SEQUENCE</scope>
</reference>
<evidence type="ECO:0000256" key="3">
    <source>
        <dbReference type="ARBA" id="ARBA00023015"/>
    </source>
</evidence>
<sequence>MDNRKKKRSENWSIEEKDVLRELIAQSRHIIENKNTKASSNKKKTEEWINVLMGKNRSDGDVKLAWKRMKLAAKANLSTHRNHQMQTGGGEKPKSPSQEDLAIMAIAPHDFIVEFNNYDSDANKTAVQLQPLEVKEVIAGSSSAFTHHHQTRGAEV</sequence>
<dbReference type="PANTHER" id="PTHR21411">
    <property type="entry name" value="APONTIC"/>
    <property type="match status" value="1"/>
</dbReference>
<evidence type="ECO:0000313" key="8">
    <source>
        <dbReference type="EMBL" id="KAG6454429.1"/>
    </source>
</evidence>
<organism evidence="8 9">
    <name type="scientific">Manduca sexta</name>
    <name type="common">Tobacco hawkmoth</name>
    <name type="synonym">Tobacco hornworm</name>
    <dbReference type="NCBI Taxonomy" id="7130"/>
    <lineage>
        <taxon>Eukaryota</taxon>
        <taxon>Metazoa</taxon>
        <taxon>Ecdysozoa</taxon>
        <taxon>Arthropoda</taxon>
        <taxon>Hexapoda</taxon>
        <taxon>Insecta</taxon>
        <taxon>Pterygota</taxon>
        <taxon>Neoptera</taxon>
        <taxon>Endopterygota</taxon>
        <taxon>Lepidoptera</taxon>
        <taxon>Glossata</taxon>
        <taxon>Ditrysia</taxon>
        <taxon>Bombycoidea</taxon>
        <taxon>Sphingidae</taxon>
        <taxon>Sphinginae</taxon>
        <taxon>Sphingini</taxon>
        <taxon>Manduca</taxon>
    </lineage>
</organism>
<evidence type="ECO:0000256" key="2">
    <source>
        <dbReference type="ARBA" id="ARBA00016807"/>
    </source>
</evidence>
<dbReference type="InterPro" id="IPR028002">
    <property type="entry name" value="Myb_DNA-bind_5"/>
</dbReference>
<reference evidence="8" key="1">
    <citation type="journal article" date="2016" name="Insect Biochem. Mol. Biol.">
        <title>Multifaceted biological insights from a draft genome sequence of the tobacco hornworm moth, Manduca sexta.</title>
        <authorList>
            <person name="Kanost M.R."/>
            <person name="Arrese E.L."/>
            <person name="Cao X."/>
            <person name="Chen Y.R."/>
            <person name="Chellapilla S."/>
            <person name="Goldsmith M.R."/>
            <person name="Grosse-Wilde E."/>
            <person name="Heckel D.G."/>
            <person name="Herndon N."/>
            <person name="Jiang H."/>
            <person name="Papanicolaou A."/>
            <person name="Qu J."/>
            <person name="Soulages J.L."/>
            <person name="Vogel H."/>
            <person name="Walters J."/>
            <person name="Waterhouse R.M."/>
            <person name="Ahn S.J."/>
            <person name="Almeida F.C."/>
            <person name="An C."/>
            <person name="Aqrawi P."/>
            <person name="Bretschneider A."/>
            <person name="Bryant W.B."/>
            <person name="Bucks S."/>
            <person name="Chao H."/>
            <person name="Chevignon G."/>
            <person name="Christen J.M."/>
            <person name="Clarke D.F."/>
            <person name="Dittmer N.T."/>
            <person name="Ferguson L.C.F."/>
            <person name="Garavelou S."/>
            <person name="Gordon K.H.J."/>
            <person name="Gunaratna R.T."/>
            <person name="Han Y."/>
            <person name="Hauser F."/>
            <person name="He Y."/>
            <person name="Heidel-Fischer H."/>
            <person name="Hirsh A."/>
            <person name="Hu Y."/>
            <person name="Jiang H."/>
            <person name="Kalra D."/>
            <person name="Klinner C."/>
            <person name="Konig C."/>
            <person name="Kovar C."/>
            <person name="Kroll A.R."/>
            <person name="Kuwar S.S."/>
            <person name="Lee S.L."/>
            <person name="Lehman R."/>
            <person name="Li K."/>
            <person name="Li Z."/>
            <person name="Liang H."/>
            <person name="Lovelace S."/>
            <person name="Lu Z."/>
            <person name="Mansfield J.H."/>
            <person name="McCulloch K.J."/>
            <person name="Mathew T."/>
            <person name="Morton B."/>
            <person name="Muzny D.M."/>
            <person name="Neunemann D."/>
            <person name="Ongeri F."/>
            <person name="Pauchet Y."/>
            <person name="Pu L.L."/>
            <person name="Pyrousis I."/>
            <person name="Rao X.J."/>
            <person name="Redding A."/>
            <person name="Roesel C."/>
            <person name="Sanchez-Gracia A."/>
            <person name="Schaack S."/>
            <person name="Shukla A."/>
            <person name="Tetreau G."/>
            <person name="Wang Y."/>
            <person name="Xiong G.H."/>
            <person name="Traut W."/>
            <person name="Walsh T.K."/>
            <person name="Worley K.C."/>
            <person name="Wu D."/>
            <person name="Wu W."/>
            <person name="Wu Y.Q."/>
            <person name="Zhang X."/>
            <person name="Zou Z."/>
            <person name="Zucker H."/>
            <person name="Briscoe A.D."/>
            <person name="Burmester T."/>
            <person name="Clem R.J."/>
            <person name="Feyereisen R."/>
            <person name="Grimmelikhuijzen C.J.P."/>
            <person name="Hamodrakas S.J."/>
            <person name="Hansson B.S."/>
            <person name="Huguet E."/>
            <person name="Jermiin L.S."/>
            <person name="Lan Q."/>
            <person name="Lehman H.K."/>
            <person name="Lorenzen M."/>
            <person name="Merzendorfer H."/>
            <person name="Michalopoulos I."/>
            <person name="Morton D.B."/>
            <person name="Muthukrishnan S."/>
            <person name="Oakeshott J.G."/>
            <person name="Palmer W."/>
            <person name="Park Y."/>
            <person name="Passarelli A.L."/>
            <person name="Rozas J."/>
            <person name="Schwartz L.M."/>
            <person name="Smith W."/>
            <person name="Southgate A."/>
            <person name="Vilcinskas A."/>
            <person name="Vogt R."/>
            <person name="Wang P."/>
            <person name="Werren J."/>
            <person name="Yu X.Q."/>
            <person name="Zhou J.J."/>
            <person name="Brown S.J."/>
            <person name="Scherer S.E."/>
            <person name="Richards S."/>
            <person name="Blissard G.W."/>
        </authorList>
    </citation>
    <scope>NUCLEOTIDE SEQUENCE</scope>
</reference>
<dbReference type="PANTHER" id="PTHR21411:SF0">
    <property type="entry name" value="REGULATORY PROTEIN ZESTE"/>
    <property type="match status" value="1"/>
</dbReference>
<evidence type="ECO:0000256" key="4">
    <source>
        <dbReference type="ARBA" id="ARBA00023163"/>
    </source>
</evidence>
<dbReference type="Proteomes" id="UP000791440">
    <property type="component" value="Unassembled WGS sequence"/>
</dbReference>
<comment type="caution">
    <text evidence="8">The sequence shown here is derived from an EMBL/GenBank/DDBJ whole genome shotgun (WGS) entry which is preliminary data.</text>
</comment>
<evidence type="ECO:0000259" key="7">
    <source>
        <dbReference type="Pfam" id="PF13873"/>
    </source>
</evidence>
<keyword evidence="9" id="KW-1185">Reference proteome</keyword>
<feature type="domain" description="Myb/SANT-like DNA-binding" evidence="7">
    <location>
        <begin position="8"/>
        <end position="77"/>
    </location>
</feature>
<dbReference type="EMBL" id="JH668466">
    <property type="protein sequence ID" value="KAG6454429.1"/>
    <property type="molecule type" value="Genomic_DNA"/>
</dbReference>
<evidence type="ECO:0000313" key="9">
    <source>
        <dbReference type="Proteomes" id="UP000791440"/>
    </source>
</evidence>
<proteinExistence type="predicted"/>
<feature type="region of interest" description="Disordered" evidence="6">
    <location>
        <begin position="77"/>
        <end position="99"/>
    </location>
</feature>
<keyword evidence="4" id="KW-0804">Transcription</keyword>
<dbReference type="Pfam" id="PF13873">
    <property type="entry name" value="Myb_DNA-bind_5"/>
    <property type="match status" value="1"/>
</dbReference>
<comment type="function">
    <text evidence="5">Involved in transvection phenomena (= synapsis-dependent gene expression), where the synaptic pairing of chromosomes carrying genes with which zeste interacts influences the expression of these genes. Zeste binds to DNA and stimulates transcription from a nearby promoter.</text>
</comment>
<comment type="subunit">
    <text evidence="1">Self-associates forming complexes of several hundred monomers.</text>
</comment>
<protein>
    <recommendedName>
        <fullName evidence="2">Regulatory protein zeste</fullName>
    </recommendedName>
</protein>
<evidence type="ECO:0000256" key="5">
    <source>
        <dbReference type="ARBA" id="ARBA00025466"/>
    </source>
</evidence>
<evidence type="ECO:0000256" key="6">
    <source>
        <dbReference type="SAM" id="MobiDB-lite"/>
    </source>
</evidence>